<protein>
    <submittedName>
        <fullName evidence="3">Ribulose-5-phosphate 3-epimerase</fullName>
        <ecNumber evidence="3">5.1.3.1</ecNumber>
    </submittedName>
</protein>
<dbReference type="HOGENOM" id="CLU_054856_2_1_5"/>
<dbReference type="EC" id="5.1.3.1" evidence="3"/>
<evidence type="ECO:0000313" key="3">
    <source>
        <dbReference type="EMBL" id="ABJ04531.1"/>
    </source>
</evidence>
<dbReference type="GO" id="GO:0046872">
    <property type="term" value="F:metal ion binding"/>
    <property type="evidence" value="ECO:0007669"/>
    <property type="project" value="UniProtKB-KW"/>
</dbReference>
<dbReference type="eggNOG" id="COG0036">
    <property type="taxonomic scope" value="Bacteria"/>
</dbReference>
<keyword evidence="2 3" id="KW-0413">Isomerase</keyword>
<dbReference type="EMBL" id="CP000463">
    <property type="protein sequence ID" value="ABJ04531.1"/>
    <property type="molecule type" value="Genomic_DNA"/>
</dbReference>
<sequence length="228" mass="24994">MRSASSQASIHLLPSLMCLSPLDVRRDLETLCRYFDEVHVDIMDGHFCNSIHLSPSFVRAIRSVCSAKIDVHLMVENPEMYVDQLVLAGASSITFHVEAVPRSVNRLIARIRQHGVGVGLALCPSTSLQVLDDLLPKVDRITILGVDPGFVGQEISSGTTKRIQYASELRRVHHAHVDLCVDGGVRWTNWRELAASGADSLILGYGALFDKGESVQDACISVKNEFGT</sequence>
<dbReference type="SUPFAM" id="SSF51366">
    <property type="entry name" value="Ribulose-phoshate binding barrel"/>
    <property type="match status" value="1"/>
</dbReference>
<reference evidence="3" key="1">
    <citation type="submission" date="2006-09" db="EMBL/GenBank/DDBJ databases">
        <title>Complete sequence of Rhodopseudomonas palustris BisA53.</title>
        <authorList>
            <consortium name="US DOE Joint Genome Institute"/>
            <person name="Copeland A."/>
            <person name="Lucas S."/>
            <person name="Lapidus A."/>
            <person name="Barry K."/>
            <person name="Detter J.C."/>
            <person name="Glavina del Rio T."/>
            <person name="Hammon N."/>
            <person name="Israni S."/>
            <person name="Dalin E."/>
            <person name="Tice H."/>
            <person name="Pitluck S."/>
            <person name="Chain P."/>
            <person name="Malfatti S."/>
            <person name="Shin M."/>
            <person name="Vergez L."/>
            <person name="Schmutz J."/>
            <person name="Larimer F."/>
            <person name="Land M."/>
            <person name="Hauser L."/>
            <person name="Pelletier D.A."/>
            <person name="Kyrpides N."/>
            <person name="Kim E."/>
            <person name="Harwood C.S."/>
            <person name="Oda Y."/>
            <person name="Richardson P."/>
        </authorList>
    </citation>
    <scope>NUCLEOTIDE SEQUENCE [LARGE SCALE GENOMIC DNA]</scope>
    <source>
        <strain evidence="3">BisA53</strain>
    </source>
</reference>
<gene>
    <name evidence="3" type="ordered locus">RPE_0573</name>
</gene>
<dbReference type="STRING" id="316055.RPE_0573"/>
<name>Q07U53_RHOP5</name>
<organism evidence="3">
    <name type="scientific">Rhodopseudomonas palustris (strain BisA53)</name>
    <dbReference type="NCBI Taxonomy" id="316055"/>
    <lineage>
        <taxon>Bacteria</taxon>
        <taxon>Pseudomonadati</taxon>
        <taxon>Pseudomonadota</taxon>
        <taxon>Alphaproteobacteria</taxon>
        <taxon>Hyphomicrobiales</taxon>
        <taxon>Nitrobacteraceae</taxon>
        <taxon>Rhodopseudomonas</taxon>
    </lineage>
</organism>
<dbReference type="PANTHER" id="PTHR11749">
    <property type="entry name" value="RIBULOSE-5-PHOSPHATE-3-EPIMERASE"/>
    <property type="match status" value="1"/>
</dbReference>
<evidence type="ECO:0000256" key="1">
    <source>
        <dbReference type="ARBA" id="ARBA00022723"/>
    </source>
</evidence>
<dbReference type="InterPro" id="IPR011060">
    <property type="entry name" value="RibuloseP-bd_barrel"/>
</dbReference>
<accession>Q07U53</accession>
<dbReference type="InterPro" id="IPR013785">
    <property type="entry name" value="Aldolase_TIM"/>
</dbReference>
<dbReference type="KEGG" id="rpe:RPE_0573"/>
<dbReference type="GO" id="GO:0004750">
    <property type="term" value="F:D-ribulose-phosphate 3-epimerase activity"/>
    <property type="evidence" value="ECO:0007669"/>
    <property type="project" value="UniProtKB-EC"/>
</dbReference>
<evidence type="ECO:0000256" key="2">
    <source>
        <dbReference type="ARBA" id="ARBA00023235"/>
    </source>
</evidence>
<dbReference type="GO" id="GO:0005975">
    <property type="term" value="P:carbohydrate metabolic process"/>
    <property type="evidence" value="ECO:0007669"/>
    <property type="project" value="InterPro"/>
</dbReference>
<keyword evidence="1" id="KW-0479">Metal-binding</keyword>
<proteinExistence type="predicted"/>
<dbReference type="Gene3D" id="3.20.20.70">
    <property type="entry name" value="Aldolase class I"/>
    <property type="match status" value="1"/>
</dbReference>
<dbReference type="CDD" id="cd00429">
    <property type="entry name" value="RPE"/>
    <property type="match status" value="1"/>
</dbReference>
<dbReference type="InterPro" id="IPR000056">
    <property type="entry name" value="Ribul_P_3_epim-like"/>
</dbReference>
<dbReference type="AlphaFoldDB" id="Q07U53"/>
<dbReference type="Pfam" id="PF00834">
    <property type="entry name" value="Ribul_P_3_epim"/>
    <property type="match status" value="1"/>
</dbReference>